<dbReference type="EMBL" id="CATNWA010011785">
    <property type="protein sequence ID" value="CAI9562281.1"/>
    <property type="molecule type" value="Genomic_DNA"/>
</dbReference>
<comment type="caution">
    <text evidence="1">The sequence shown here is derived from an EMBL/GenBank/DDBJ whole genome shotgun (WGS) entry which is preliminary data.</text>
</comment>
<reference evidence="1" key="1">
    <citation type="submission" date="2023-05" db="EMBL/GenBank/DDBJ databases">
        <authorList>
            <person name="Stuckert A."/>
        </authorList>
    </citation>
    <scope>NUCLEOTIDE SEQUENCE</scope>
</reference>
<evidence type="ECO:0000313" key="1">
    <source>
        <dbReference type="EMBL" id="CAI9562281.1"/>
    </source>
</evidence>
<protein>
    <submittedName>
        <fullName evidence="1">Uncharacterized protein</fullName>
    </submittedName>
</protein>
<evidence type="ECO:0000313" key="2">
    <source>
        <dbReference type="Proteomes" id="UP001162483"/>
    </source>
</evidence>
<feature type="non-terminal residue" evidence="1">
    <location>
        <position position="1"/>
    </location>
</feature>
<organism evidence="1 2">
    <name type="scientific">Staurois parvus</name>
    <dbReference type="NCBI Taxonomy" id="386267"/>
    <lineage>
        <taxon>Eukaryota</taxon>
        <taxon>Metazoa</taxon>
        <taxon>Chordata</taxon>
        <taxon>Craniata</taxon>
        <taxon>Vertebrata</taxon>
        <taxon>Euteleostomi</taxon>
        <taxon>Amphibia</taxon>
        <taxon>Batrachia</taxon>
        <taxon>Anura</taxon>
        <taxon>Neobatrachia</taxon>
        <taxon>Ranoidea</taxon>
        <taxon>Ranidae</taxon>
        <taxon>Staurois</taxon>
    </lineage>
</organism>
<proteinExistence type="predicted"/>
<name>A0ABN9CRZ2_9NEOB</name>
<gene>
    <name evidence="1" type="ORF">SPARVUS_LOCUS5581546</name>
</gene>
<dbReference type="Proteomes" id="UP001162483">
    <property type="component" value="Unassembled WGS sequence"/>
</dbReference>
<sequence>AVLSLARCFYSLDFTSYNHGDSASVPPISAHQCSLSVPITAPSLAHIRDIYTDHQGTDQCPDDQCSLISATC</sequence>
<keyword evidence="2" id="KW-1185">Reference proteome</keyword>
<accession>A0ABN9CRZ2</accession>